<gene>
    <name evidence="3" type="ORF">D9619_010753</name>
</gene>
<proteinExistence type="predicted"/>
<sequence length="277" mass="30288">MTDSGFSSSSSLSELNFNRASPPASPIRDDGEELMAQSEAGQGSPQSLAASPMGRSVADSQMSSMSTIAAPGAWHQYQEHQNAEAEEEAQQLPPSPTASQYTTGPNPFVDLVRGAGAQAYRTLGFDSASSLSASTASPGPGWERESEYVTEEVILPDARRHGGLSERKREKSRAVDPGIDSLPISPPHRSGSSRRIQARDEEAVGGRSRPKEKEKAVRRRRRVHTYYYTTDARFLEYGFSRDFFLIVWLCLGIACFLILVGRSLRVNAGELDFETLL</sequence>
<dbReference type="AlphaFoldDB" id="A0A8H5B8I0"/>
<evidence type="ECO:0000313" key="3">
    <source>
        <dbReference type="EMBL" id="KAF5318579.1"/>
    </source>
</evidence>
<feature type="compositionally biased region" description="Polar residues" evidence="1">
    <location>
        <begin position="58"/>
        <end position="67"/>
    </location>
</feature>
<feature type="transmembrane region" description="Helical" evidence="2">
    <location>
        <begin position="243"/>
        <end position="264"/>
    </location>
</feature>
<evidence type="ECO:0000313" key="4">
    <source>
        <dbReference type="Proteomes" id="UP000567179"/>
    </source>
</evidence>
<feature type="compositionally biased region" description="Basic and acidic residues" evidence="1">
    <location>
        <begin position="157"/>
        <end position="174"/>
    </location>
</feature>
<keyword evidence="2" id="KW-1133">Transmembrane helix</keyword>
<protein>
    <submittedName>
        <fullName evidence="3">Uncharacterized protein</fullName>
    </submittedName>
</protein>
<evidence type="ECO:0000256" key="2">
    <source>
        <dbReference type="SAM" id="Phobius"/>
    </source>
</evidence>
<feature type="region of interest" description="Disordered" evidence="1">
    <location>
        <begin position="124"/>
        <end position="216"/>
    </location>
</feature>
<evidence type="ECO:0000256" key="1">
    <source>
        <dbReference type="SAM" id="MobiDB-lite"/>
    </source>
</evidence>
<feature type="compositionally biased region" description="Polar residues" evidence="1">
    <location>
        <begin position="39"/>
        <end position="49"/>
    </location>
</feature>
<feature type="compositionally biased region" description="Low complexity" evidence="1">
    <location>
        <begin position="127"/>
        <end position="137"/>
    </location>
</feature>
<accession>A0A8H5B8I0</accession>
<organism evidence="3 4">
    <name type="scientific">Psilocybe cf. subviscida</name>
    <dbReference type="NCBI Taxonomy" id="2480587"/>
    <lineage>
        <taxon>Eukaryota</taxon>
        <taxon>Fungi</taxon>
        <taxon>Dikarya</taxon>
        <taxon>Basidiomycota</taxon>
        <taxon>Agaricomycotina</taxon>
        <taxon>Agaricomycetes</taxon>
        <taxon>Agaricomycetidae</taxon>
        <taxon>Agaricales</taxon>
        <taxon>Agaricineae</taxon>
        <taxon>Strophariaceae</taxon>
        <taxon>Psilocybe</taxon>
    </lineage>
</organism>
<keyword evidence="2" id="KW-0472">Membrane</keyword>
<feature type="compositionally biased region" description="Low complexity" evidence="1">
    <location>
        <begin position="1"/>
        <end position="13"/>
    </location>
</feature>
<reference evidence="3 4" key="1">
    <citation type="journal article" date="2020" name="ISME J.">
        <title>Uncovering the hidden diversity of litter-decomposition mechanisms in mushroom-forming fungi.</title>
        <authorList>
            <person name="Floudas D."/>
            <person name="Bentzer J."/>
            <person name="Ahren D."/>
            <person name="Johansson T."/>
            <person name="Persson P."/>
            <person name="Tunlid A."/>
        </authorList>
    </citation>
    <scope>NUCLEOTIDE SEQUENCE [LARGE SCALE GENOMIC DNA]</scope>
    <source>
        <strain evidence="3 4">CBS 101986</strain>
    </source>
</reference>
<keyword evidence="4" id="KW-1185">Reference proteome</keyword>
<dbReference type="Proteomes" id="UP000567179">
    <property type="component" value="Unassembled WGS sequence"/>
</dbReference>
<name>A0A8H5B8I0_9AGAR</name>
<feature type="compositionally biased region" description="Basic and acidic residues" evidence="1">
    <location>
        <begin position="197"/>
        <end position="215"/>
    </location>
</feature>
<keyword evidence="2" id="KW-0812">Transmembrane</keyword>
<dbReference type="EMBL" id="JAACJJ010000030">
    <property type="protein sequence ID" value="KAF5318579.1"/>
    <property type="molecule type" value="Genomic_DNA"/>
</dbReference>
<feature type="region of interest" description="Disordered" evidence="1">
    <location>
        <begin position="1"/>
        <end position="110"/>
    </location>
</feature>
<comment type="caution">
    <text evidence="3">The sequence shown here is derived from an EMBL/GenBank/DDBJ whole genome shotgun (WGS) entry which is preliminary data.</text>
</comment>